<sequence length="85" mass="9426">MATITMLVVGKCLVDLLPDLFGNEPDPFTPELDWVLDEDRIPKYDIVSEVSFMNGVVSGRRAGTLPIIMAMLRSIPAHMRPITVV</sequence>
<dbReference type="EMBL" id="BSYB01000070">
    <property type="protein sequence ID" value="GMG53440.1"/>
    <property type="molecule type" value="Genomic_DNA"/>
</dbReference>
<name>A0ABQ6LCK7_ASPOZ</name>
<dbReference type="Proteomes" id="UP001165189">
    <property type="component" value="Unassembled WGS sequence"/>
</dbReference>
<protein>
    <submittedName>
        <fullName evidence="1">Unnamed protein product</fullName>
    </submittedName>
</protein>
<reference evidence="1" key="1">
    <citation type="submission" date="2023-04" db="EMBL/GenBank/DDBJ databases">
        <title>Aspergillus oryzae var. brunneus NBRC 4377.</title>
        <authorList>
            <person name="Ichikawa N."/>
            <person name="Sato H."/>
            <person name="Tonouchi N."/>
        </authorList>
    </citation>
    <scope>NUCLEOTIDE SEQUENCE</scope>
    <source>
        <strain evidence="1">NBRC 4377</strain>
    </source>
</reference>
<accession>A0ABQ6LCK7</accession>
<evidence type="ECO:0000313" key="2">
    <source>
        <dbReference type="Proteomes" id="UP001165189"/>
    </source>
</evidence>
<comment type="caution">
    <text evidence="1">The sequence shown here is derived from an EMBL/GenBank/DDBJ whole genome shotgun (WGS) entry which is preliminary data.</text>
</comment>
<organism evidence="1 2">
    <name type="scientific">Aspergillus oryzae var. brunneus</name>
    <dbReference type="NCBI Taxonomy" id="332754"/>
    <lineage>
        <taxon>Eukaryota</taxon>
        <taxon>Fungi</taxon>
        <taxon>Dikarya</taxon>
        <taxon>Ascomycota</taxon>
        <taxon>Pezizomycotina</taxon>
        <taxon>Eurotiomycetes</taxon>
        <taxon>Eurotiomycetidae</taxon>
        <taxon>Eurotiales</taxon>
        <taxon>Aspergillaceae</taxon>
        <taxon>Aspergillus</taxon>
        <taxon>Aspergillus subgen. Circumdati</taxon>
    </lineage>
</organism>
<proteinExistence type="predicted"/>
<evidence type="ECO:0000313" key="1">
    <source>
        <dbReference type="EMBL" id="GMG53440.1"/>
    </source>
</evidence>
<keyword evidence="2" id="KW-1185">Reference proteome</keyword>
<gene>
    <name evidence="1" type="ORF">Aory05_001173000</name>
</gene>